<keyword evidence="2" id="KW-1185">Reference proteome</keyword>
<dbReference type="Gene3D" id="3.40.710.10">
    <property type="entry name" value="DD-peptidase/beta-lactamase superfamily"/>
    <property type="match status" value="1"/>
</dbReference>
<dbReference type="SUPFAM" id="SSF56601">
    <property type="entry name" value="beta-lactamase/transpeptidase-like"/>
    <property type="match status" value="1"/>
</dbReference>
<dbReference type="EMBL" id="JBHSIT010000003">
    <property type="protein sequence ID" value="MFC4908419.1"/>
    <property type="molecule type" value="Genomic_DNA"/>
</dbReference>
<sequence length="224" mass="24377">MVKLLIALDQLERGDDPLLGPMLRSSDDAAASELWRRNGRGAIVARMARKIGLAETAPPPAVKPGFWGYSALSADDVVKIYRYVLERVPERTRDVVMGHLRAATERGTDHFDQYFGIPRAAQRPWAVKQGWSGFGEPDGTMPADLGIGRPALHTTGVVGDRIVAVLTLQPAGTSFETASRQVTALTREVLRAPEDNRTLPRSGMSIRLHGVRDCTVVNVVRGTG</sequence>
<dbReference type="RefSeq" id="WP_378255007.1">
    <property type="nucleotide sequence ID" value="NZ_JBHSIT010000003.1"/>
</dbReference>
<accession>A0ABV9TXX1</accession>
<protein>
    <recommendedName>
        <fullName evidence="3">Serine hydrolase</fullName>
    </recommendedName>
</protein>
<evidence type="ECO:0000313" key="1">
    <source>
        <dbReference type="EMBL" id="MFC4908419.1"/>
    </source>
</evidence>
<evidence type="ECO:0000313" key="2">
    <source>
        <dbReference type="Proteomes" id="UP001595872"/>
    </source>
</evidence>
<name>A0ABV9TXX1_9ACTN</name>
<reference evidence="2" key="1">
    <citation type="journal article" date="2019" name="Int. J. Syst. Evol. Microbiol.">
        <title>The Global Catalogue of Microorganisms (GCM) 10K type strain sequencing project: providing services to taxonomists for standard genome sequencing and annotation.</title>
        <authorList>
            <consortium name="The Broad Institute Genomics Platform"/>
            <consortium name="The Broad Institute Genome Sequencing Center for Infectious Disease"/>
            <person name="Wu L."/>
            <person name="Ma J."/>
        </authorList>
    </citation>
    <scope>NUCLEOTIDE SEQUENCE [LARGE SCALE GENOMIC DNA]</scope>
    <source>
        <strain evidence="2">KLKA75</strain>
    </source>
</reference>
<dbReference type="InterPro" id="IPR012338">
    <property type="entry name" value="Beta-lactam/transpept-like"/>
</dbReference>
<comment type="caution">
    <text evidence="1">The sequence shown here is derived from an EMBL/GenBank/DDBJ whole genome shotgun (WGS) entry which is preliminary data.</text>
</comment>
<gene>
    <name evidence="1" type="ORF">ACFPCY_13890</name>
</gene>
<proteinExistence type="predicted"/>
<organism evidence="1 2">
    <name type="scientific">Actinomadura gamaensis</name>
    <dbReference type="NCBI Taxonomy" id="1763541"/>
    <lineage>
        <taxon>Bacteria</taxon>
        <taxon>Bacillati</taxon>
        <taxon>Actinomycetota</taxon>
        <taxon>Actinomycetes</taxon>
        <taxon>Streptosporangiales</taxon>
        <taxon>Thermomonosporaceae</taxon>
        <taxon>Actinomadura</taxon>
    </lineage>
</organism>
<dbReference type="Proteomes" id="UP001595872">
    <property type="component" value="Unassembled WGS sequence"/>
</dbReference>
<evidence type="ECO:0008006" key="3">
    <source>
        <dbReference type="Google" id="ProtNLM"/>
    </source>
</evidence>